<dbReference type="EMBL" id="SOFE01000001">
    <property type="protein sequence ID" value="TFB89582.1"/>
    <property type="molecule type" value="Genomic_DNA"/>
</dbReference>
<keyword evidence="2" id="KW-0472">Membrane</keyword>
<reference evidence="3 4" key="1">
    <citation type="submission" date="2019-03" db="EMBL/GenBank/DDBJ databases">
        <title>Genomics of glacier-inhabiting Cryobacterium strains.</title>
        <authorList>
            <person name="Liu Q."/>
            <person name="Xin Y.-H."/>
        </authorList>
    </citation>
    <scope>NUCLEOTIDE SEQUENCE [LARGE SCALE GENOMIC DNA]</scope>
    <source>
        <strain evidence="3 4">Hh34</strain>
    </source>
</reference>
<feature type="region of interest" description="Disordered" evidence="1">
    <location>
        <begin position="140"/>
        <end position="174"/>
    </location>
</feature>
<protein>
    <submittedName>
        <fullName evidence="3">Uncharacterized protein</fullName>
    </submittedName>
</protein>
<feature type="transmembrane region" description="Helical" evidence="2">
    <location>
        <begin position="45"/>
        <end position="66"/>
    </location>
</feature>
<evidence type="ECO:0000313" key="3">
    <source>
        <dbReference type="EMBL" id="TFB89582.1"/>
    </source>
</evidence>
<name>A0A4R8VYJ6_9MICO</name>
<evidence type="ECO:0000256" key="2">
    <source>
        <dbReference type="SAM" id="Phobius"/>
    </source>
</evidence>
<accession>A0A4R8VYJ6</accession>
<dbReference type="Gene3D" id="3.30.505.20">
    <property type="match status" value="2"/>
</dbReference>
<feature type="compositionally biased region" description="Low complexity" evidence="1">
    <location>
        <begin position="142"/>
        <end position="174"/>
    </location>
</feature>
<evidence type="ECO:0000313" key="4">
    <source>
        <dbReference type="Proteomes" id="UP000297963"/>
    </source>
</evidence>
<evidence type="ECO:0000256" key="1">
    <source>
        <dbReference type="SAM" id="MobiDB-lite"/>
    </source>
</evidence>
<gene>
    <name evidence="3" type="ORF">E3O11_00820</name>
</gene>
<keyword evidence="2" id="KW-1133">Transmembrane helix</keyword>
<dbReference type="AlphaFoldDB" id="A0A4R8VYJ6"/>
<organism evidence="3 4">
    <name type="scientific">Cryobacterium levicorallinum</name>
    <dbReference type="NCBI Taxonomy" id="995038"/>
    <lineage>
        <taxon>Bacteria</taxon>
        <taxon>Bacillati</taxon>
        <taxon>Actinomycetota</taxon>
        <taxon>Actinomycetes</taxon>
        <taxon>Micrococcales</taxon>
        <taxon>Microbacteriaceae</taxon>
        <taxon>Cryobacterium</taxon>
    </lineage>
</organism>
<sequence>MACSLTLGGVHCFAYAEPSNLGTAVRSPASGGTDVRHCTMNKKNILIATAAGVVLILGGAGIALAVSDNDNDGPLTGETLDRASNAALAEVGPGTVTNADRNDDGGSAYDLEVRLDDGTTVDVELNDAFDVVWVGDYDTDDSNSSSSSAAPSASAIATPSATADTGSADQAASDRASAEAAALAAIGSGRVTDFDRDDDWDHLYEVEVTLDNGDDRDVDLDANFVVVSIDDVLQ</sequence>
<proteinExistence type="predicted"/>
<dbReference type="Proteomes" id="UP000297963">
    <property type="component" value="Unassembled WGS sequence"/>
</dbReference>
<keyword evidence="2" id="KW-0812">Transmembrane</keyword>
<comment type="caution">
    <text evidence="3">The sequence shown here is derived from an EMBL/GenBank/DDBJ whole genome shotgun (WGS) entry which is preliminary data.</text>
</comment>